<accession>A0A969PMM8</accession>
<feature type="signal peptide" evidence="1">
    <location>
        <begin position="1"/>
        <end position="19"/>
    </location>
</feature>
<dbReference type="RefSeq" id="WP_168005292.1">
    <property type="nucleotide sequence ID" value="NZ_JAATHJ010000005.1"/>
</dbReference>
<organism evidence="2 3">
    <name type="scientific">Alkalicoccus luteus</name>
    <dbReference type="NCBI Taxonomy" id="1237094"/>
    <lineage>
        <taxon>Bacteria</taxon>
        <taxon>Bacillati</taxon>
        <taxon>Bacillota</taxon>
        <taxon>Bacilli</taxon>
        <taxon>Bacillales</taxon>
        <taxon>Bacillaceae</taxon>
        <taxon>Alkalicoccus</taxon>
    </lineage>
</organism>
<name>A0A969PMM8_9BACI</name>
<sequence length="218" mass="25326">MRILTALLLLLLAAACTNESPEAVPAEEDGTVELIFGDQEVSFTAGHYERMTNEALDLFAETAAPSQRLDAQLERWFIRYYIQRYEYNESWSPEDILLFAHERSEFETLWREYAMIAYEVEVTEEMVESHALYNMDLYEGNMPASVQGMAEALDMSPEEFFLEFDRDHIERSVIWEELYPLLEEEYNNAADEGNSISIANAYNEEVMIFMESGNELYP</sequence>
<keyword evidence="1" id="KW-0732">Signal</keyword>
<dbReference type="Proteomes" id="UP000752012">
    <property type="component" value="Unassembled WGS sequence"/>
</dbReference>
<evidence type="ECO:0000256" key="1">
    <source>
        <dbReference type="SAM" id="SignalP"/>
    </source>
</evidence>
<evidence type="ECO:0000313" key="2">
    <source>
        <dbReference type="EMBL" id="NJP37002.1"/>
    </source>
</evidence>
<proteinExistence type="predicted"/>
<protein>
    <submittedName>
        <fullName evidence="2">Uncharacterized protein</fullName>
    </submittedName>
</protein>
<evidence type="ECO:0000313" key="3">
    <source>
        <dbReference type="Proteomes" id="UP000752012"/>
    </source>
</evidence>
<dbReference type="AlphaFoldDB" id="A0A969PMM8"/>
<dbReference type="PROSITE" id="PS51257">
    <property type="entry name" value="PROKAR_LIPOPROTEIN"/>
    <property type="match status" value="1"/>
</dbReference>
<dbReference type="EMBL" id="JAATHJ010000005">
    <property type="protein sequence ID" value="NJP37002.1"/>
    <property type="molecule type" value="Genomic_DNA"/>
</dbReference>
<comment type="caution">
    <text evidence="2">The sequence shown here is derived from an EMBL/GenBank/DDBJ whole genome shotgun (WGS) entry which is preliminary data.</text>
</comment>
<feature type="chain" id="PRO_5039127313" evidence="1">
    <location>
        <begin position="20"/>
        <end position="218"/>
    </location>
</feature>
<reference evidence="2 3" key="1">
    <citation type="submission" date="2020-03" db="EMBL/GenBank/DDBJ databases">
        <title>Assessment of the enzymatic potential of alkaline-tolerant lipase obtained from Bacillus luteus H11 (technogenic soil) for the bioremediation of saline soils contaminated with petroleum substances.</title>
        <authorList>
            <person name="Kalwasinska A."/>
        </authorList>
    </citation>
    <scope>NUCLEOTIDE SEQUENCE [LARGE SCALE GENOMIC DNA]</scope>
    <source>
        <strain evidence="2 3">H11</strain>
    </source>
</reference>
<keyword evidence="3" id="KW-1185">Reference proteome</keyword>
<gene>
    <name evidence="2" type="ORF">HCN83_05305</name>
</gene>